<keyword evidence="5 6" id="KW-0472">Membrane</keyword>
<evidence type="ECO:0000313" key="7">
    <source>
        <dbReference type="EMBL" id="CEG59092.1"/>
    </source>
</evidence>
<dbReference type="Pfam" id="PF03899">
    <property type="entry name" value="ATP-synt_I"/>
    <property type="match status" value="1"/>
</dbReference>
<evidence type="ECO:0000256" key="2">
    <source>
        <dbReference type="ARBA" id="ARBA00022475"/>
    </source>
</evidence>
<keyword evidence="4 6" id="KW-1133">Transmembrane helix</keyword>
<dbReference type="STRING" id="1212491.LFA_3770"/>
<dbReference type="KEGG" id="lfa:LFA_3770"/>
<gene>
    <name evidence="7" type="primary">atpI</name>
    <name evidence="7" type="ORF">LFA_3770</name>
</gene>
<protein>
    <submittedName>
        <fullName evidence="7">ATP synthase protein I</fullName>
    </submittedName>
</protein>
<keyword evidence="3 6" id="KW-0812">Transmembrane</keyword>
<feature type="transmembrane region" description="Helical" evidence="6">
    <location>
        <begin position="46"/>
        <end position="65"/>
    </location>
</feature>
<feature type="transmembrane region" description="Helical" evidence="6">
    <location>
        <begin position="20"/>
        <end position="40"/>
    </location>
</feature>
<dbReference type="Proteomes" id="UP000032430">
    <property type="component" value="Chromosome I"/>
</dbReference>
<sequence length="137" mass="15289">MKLGEYVNKKLNSRGIIRLWMIQIGITLITAAVCAVFFNANAATSALLGGMVCIIPNVYFAYKVFKHQGARAAKQIVNSFYKGEALKIVLSVLLFTAVFALCKITPLAFFASYILVLMTHWFAPWIIINKLNRPESD</sequence>
<feature type="transmembrane region" description="Helical" evidence="6">
    <location>
        <begin position="107"/>
        <end position="128"/>
    </location>
</feature>
<dbReference type="InterPro" id="IPR005598">
    <property type="entry name" value="ATP_synth_I"/>
</dbReference>
<proteinExistence type="predicted"/>
<keyword evidence="8" id="KW-1185">Reference proteome</keyword>
<keyword evidence="2" id="KW-1003">Cell membrane</keyword>
<dbReference type="EMBL" id="LN614827">
    <property type="protein sequence ID" value="CEG59092.1"/>
    <property type="molecule type" value="Genomic_DNA"/>
</dbReference>
<evidence type="ECO:0000256" key="5">
    <source>
        <dbReference type="ARBA" id="ARBA00023136"/>
    </source>
</evidence>
<feature type="transmembrane region" description="Helical" evidence="6">
    <location>
        <begin position="85"/>
        <end position="101"/>
    </location>
</feature>
<dbReference type="AlphaFoldDB" id="A0A098GAT6"/>
<dbReference type="HOGENOM" id="CLU_121415_3_2_6"/>
<comment type="subcellular location">
    <subcellularLocation>
        <location evidence="1">Cell membrane</location>
        <topology evidence="1">Multi-pass membrane protein</topology>
    </subcellularLocation>
</comment>
<evidence type="ECO:0000256" key="3">
    <source>
        <dbReference type="ARBA" id="ARBA00022692"/>
    </source>
</evidence>
<accession>A0A098GAT6</accession>
<reference evidence="8" key="1">
    <citation type="submission" date="2014-09" db="EMBL/GenBank/DDBJ databases">
        <authorList>
            <person name="Gomez-Valero L."/>
        </authorList>
    </citation>
    <scope>NUCLEOTIDE SEQUENCE [LARGE SCALE GENOMIC DNA]</scope>
    <source>
        <strain evidence="8">ATCC700992</strain>
    </source>
</reference>
<evidence type="ECO:0000313" key="8">
    <source>
        <dbReference type="Proteomes" id="UP000032430"/>
    </source>
</evidence>
<evidence type="ECO:0000256" key="1">
    <source>
        <dbReference type="ARBA" id="ARBA00004651"/>
    </source>
</evidence>
<name>A0A098GAT6_9GAMM</name>
<organism evidence="7 8">
    <name type="scientific">Legionella fallonii LLAP-10</name>
    <dbReference type="NCBI Taxonomy" id="1212491"/>
    <lineage>
        <taxon>Bacteria</taxon>
        <taxon>Pseudomonadati</taxon>
        <taxon>Pseudomonadota</taxon>
        <taxon>Gammaproteobacteria</taxon>
        <taxon>Legionellales</taxon>
        <taxon>Legionellaceae</taxon>
        <taxon>Legionella</taxon>
    </lineage>
</organism>
<evidence type="ECO:0000256" key="6">
    <source>
        <dbReference type="SAM" id="Phobius"/>
    </source>
</evidence>
<evidence type="ECO:0000256" key="4">
    <source>
        <dbReference type="ARBA" id="ARBA00022989"/>
    </source>
</evidence>
<dbReference type="GO" id="GO:0005886">
    <property type="term" value="C:plasma membrane"/>
    <property type="evidence" value="ECO:0007669"/>
    <property type="project" value="UniProtKB-SubCell"/>
</dbReference>